<dbReference type="InterPro" id="IPR042287">
    <property type="entry name" value="FhaA_N_sf"/>
</dbReference>
<feature type="region of interest" description="Disordered" evidence="2">
    <location>
        <begin position="121"/>
        <end position="198"/>
    </location>
</feature>
<protein>
    <submittedName>
        <fullName evidence="4">DUF3662 and FHA domain-containing protein</fullName>
    </submittedName>
</protein>
<evidence type="ECO:0000313" key="5">
    <source>
        <dbReference type="Proteomes" id="UP001373496"/>
    </source>
</evidence>
<evidence type="ECO:0000256" key="2">
    <source>
        <dbReference type="SAM" id="MobiDB-lite"/>
    </source>
</evidence>
<keyword evidence="5" id="KW-1185">Reference proteome</keyword>
<gene>
    <name evidence="4" type="ORF">UXQ13_15480</name>
</gene>
<dbReference type="Gene3D" id="3.30.2320.60">
    <property type="entry name" value="FhaA, phosphopeptide-binding domain (DUF3662)"/>
    <property type="match status" value="1"/>
</dbReference>
<dbReference type="RefSeq" id="WP_225233742.1">
    <property type="nucleotide sequence ID" value="NZ_JBAPLV010000017.1"/>
</dbReference>
<evidence type="ECO:0000259" key="3">
    <source>
        <dbReference type="PROSITE" id="PS50006"/>
    </source>
</evidence>
<feature type="compositionally biased region" description="Pro residues" evidence="2">
    <location>
        <begin position="160"/>
        <end position="178"/>
    </location>
</feature>
<dbReference type="CDD" id="cd00060">
    <property type="entry name" value="FHA"/>
    <property type="match status" value="1"/>
</dbReference>
<proteinExistence type="predicted"/>
<dbReference type="InterPro" id="IPR050923">
    <property type="entry name" value="Cell_Proc_Reg/RNA_Proc"/>
</dbReference>
<feature type="compositionally biased region" description="Basic and acidic residues" evidence="2">
    <location>
        <begin position="122"/>
        <end position="134"/>
    </location>
</feature>
<accession>A0ABU8EAK4</accession>
<dbReference type="PANTHER" id="PTHR23308">
    <property type="entry name" value="NUCLEAR INHIBITOR OF PROTEIN PHOSPHATASE-1"/>
    <property type="match status" value="1"/>
</dbReference>
<dbReference type="Pfam" id="PF12401">
    <property type="entry name" value="FhaA_N"/>
    <property type="match status" value="1"/>
</dbReference>
<dbReference type="InterPro" id="IPR022128">
    <property type="entry name" value="FhaA_N"/>
</dbReference>
<name>A0ABU8EAK4_9ACTN</name>
<dbReference type="SUPFAM" id="SSF49879">
    <property type="entry name" value="SMAD/FHA domain"/>
    <property type="match status" value="1"/>
</dbReference>
<dbReference type="Pfam" id="PF00498">
    <property type="entry name" value="FHA"/>
    <property type="match status" value="1"/>
</dbReference>
<feature type="domain" description="FHA" evidence="3">
    <location>
        <begin position="220"/>
        <end position="269"/>
    </location>
</feature>
<dbReference type="EMBL" id="JBAPLV010000017">
    <property type="protein sequence ID" value="MEI4279871.1"/>
    <property type="molecule type" value="Genomic_DNA"/>
</dbReference>
<dbReference type="InterPro" id="IPR008984">
    <property type="entry name" value="SMAD_FHA_dom_sf"/>
</dbReference>
<dbReference type="SMART" id="SM00240">
    <property type="entry name" value="FHA"/>
    <property type="match status" value="1"/>
</dbReference>
<comment type="caution">
    <text evidence="4">The sequence shown here is derived from an EMBL/GenBank/DDBJ whole genome shotgun (WGS) entry which is preliminary data.</text>
</comment>
<reference evidence="4 5" key="1">
    <citation type="submission" date="2024-03" db="EMBL/GenBank/DDBJ databases">
        <title>Draft genome sequence of Klenkia terrae.</title>
        <authorList>
            <person name="Duangmal K."/>
            <person name="Chantavorakit T."/>
        </authorList>
    </citation>
    <scope>NUCLEOTIDE SEQUENCE [LARGE SCALE GENOMIC DNA]</scope>
    <source>
        <strain evidence="4 5">JCM 17786</strain>
    </source>
</reference>
<evidence type="ECO:0000256" key="1">
    <source>
        <dbReference type="ARBA" id="ARBA00022553"/>
    </source>
</evidence>
<sequence length="294" mass="31183">MGVLQRFERRLEGMVGLAFARIFKGKVHPAEIAKALQREATEQRKVMGEGRVLVPNVYDVRLGQVDYDNLAEWSEQLAAELADMVAEHIADEGFQTFGDVQVRLELDEELHTGVFEVASHVADPKSAPRPERQARLSAGLDDDWGGPVPGHQSTAGPGAPAVPPVPGRPPVPPLPPLPSIQGRGPAGPSVVGRSGQRPGVSHVLVVDGPGTRHVLGPGSNVIGRGTEADIRLPDTGVSRKHVDVVLEGPVAVVQDLGSTNGTLVNGRRVGRQPLSDGDVIRIGHSVLVYRQDGA</sequence>
<evidence type="ECO:0000313" key="4">
    <source>
        <dbReference type="EMBL" id="MEI4279871.1"/>
    </source>
</evidence>
<dbReference type="Gene3D" id="2.60.200.20">
    <property type="match status" value="1"/>
</dbReference>
<dbReference type="PROSITE" id="PS50006">
    <property type="entry name" value="FHA_DOMAIN"/>
    <property type="match status" value="1"/>
</dbReference>
<dbReference type="Proteomes" id="UP001373496">
    <property type="component" value="Unassembled WGS sequence"/>
</dbReference>
<dbReference type="InterPro" id="IPR000253">
    <property type="entry name" value="FHA_dom"/>
</dbReference>
<keyword evidence="1" id="KW-0597">Phosphoprotein</keyword>
<organism evidence="4 5">
    <name type="scientific">Klenkia terrae</name>
    <dbReference type="NCBI Taxonomy" id="1052259"/>
    <lineage>
        <taxon>Bacteria</taxon>
        <taxon>Bacillati</taxon>
        <taxon>Actinomycetota</taxon>
        <taxon>Actinomycetes</taxon>
        <taxon>Geodermatophilales</taxon>
        <taxon>Geodermatophilaceae</taxon>
        <taxon>Klenkia</taxon>
    </lineage>
</organism>